<dbReference type="VEuPathDB" id="FungiDB:H257_13772"/>
<dbReference type="AlphaFoldDB" id="W4FUN9"/>
<feature type="region of interest" description="Disordered" evidence="1">
    <location>
        <begin position="64"/>
        <end position="129"/>
    </location>
</feature>
<protein>
    <submittedName>
        <fullName evidence="2">Uncharacterized protein</fullName>
    </submittedName>
</protein>
<reference evidence="2" key="1">
    <citation type="submission" date="2013-12" db="EMBL/GenBank/DDBJ databases">
        <title>The Genome Sequence of Aphanomyces astaci APO3.</title>
        <authorList>
            <consortium name="The Broad Institute Genomics Platform"/>
            <person name="Russ C."/>
            <person name="Tyler B."/>
            <person name="van West P."/>
            <person name="Dieguez-Uribeondo J."/>
            <person name="Young S.K."/>
            <person name="Zeng Q."/>
            <person name="Gargeya S."/>
            <person name="Fitzgerald M."/>
            <person name="Abouelleil A."/>
            <person name="Alvarado L."/>
            <person name="Chapman S.B."/>
            <person name="Gainer-Dewar J."/>
            <person name="Goldberg J."/>
            <person name="Griggs A."/>
            <person name="Gujja S."/>
            <person name="Hansen M."/>
            <person name="Howarth C."/>
            <person name="Imamovic A."/>
            <person name="Ireland A."/>
            <person name="Larimer J."/>
            <person name="McCowan C."/>
            <person name="Murphy C."/>
            <person name="Pearson M."/>
            <person name="Poon T.W."/>
            <person name="Priest M."/>
            <person name="Roberts A."/>
            <person name="Saif S."/>
            <person name="Shea T."/>
            <person name="Sykes S."/>
            <person name="Wortman J."/>
            <person name="Nusbaum C."/>
            <person name="Birren B."/>
        </authorList>
    </citation>
    <scope>NUCLEOTIDE SEQUENCE [LARGE SCALE GENOMIC DNA]</scope>
    <source>
        <strain evidence="2">APO3</strain>
    </source>
</reference>
<gene>
    <name evidence="3" type="ORF">B5M09_004964</name>
    <name evidence="2" type="ORF">H257_13772</name>
</gene>
<sequence>MIIVQKALMSTTTTSSSVHASSAMLSHSVGKRKKAVYAKDYLMEYEQNRLRVLAEQQDYFQRTRESHMISRKEQQKEKRNAYQRERRRLKKLKGSQLDDEYCCSRSTSSTASSDTSTTDDHMNKPTTATKPIELSISFLLNP</sequence>
<keyword evidence="4" id="KW-1185">Reference proteome</keyword>
<feature type="compositionally biased region" description="Basic and acidic residues" evidence="1">
    <location>
        <begin position="64"/>
        <end position="84"/>
    </location>
</feature>
<dbReference type="OrthoDB" id="70955at2759"/>
<accession>W4FUN9</accession>
<organism evidence="2">
    <name type="scientific">Aphanomyces astaci</name>
    <name type="common">Crayfish plague agent</name>
    <dbReference type="NCBI Taxonomy" id="112090"/>
    <lineage>
        <taxon>Eukaryota</taxon>
        <taxon>Sar</taxon>
        <taxon>Stramenopiles</taxon>
        <taxon>Oomycota</taxon>
        <taxon>Saprolegniomycetes</taxon>
        <taxon>Saprolegniales</taxon>
        <taxon>Verrucalvaceae</taxon>
        <taxon>Aphanomyces</taxon>
    </lineage>
</organism>
<dbReference type="Proteomes" id="UP000284702">
    <property type="component" value="Unassembled WGS sequence"/>
</dbReference>
<name>W4FUN9_APHAT</name>
<dbReference type="GeneID" id="20815768"/>
<evidence type="ECO:0000313" key="3">
    <source>
        <dbReference type="EMBL" id="RQM23819.1"/>
    </source>
</evidence>
<dbReference type="EMBL" id="KI913164">
    <property type="protein sequence ID" value="ETV70661.1"/>
    <property type="molecule type" value="Genomic_DNA"/>
</dbReference>
<dbReference type="EMBL" id="MZMZ02002860">
    <property type="protein sequence ID" value="RQM23819.1"/>
    <property type="molecule type" value="Genomic_DNA"/>
</dbReference>
<evidence type="ECO:0000313" key="4">
    <source>
        <dbReference type="Proteomes" id="UP000284702"/>
    </source>
</evidence>
<evidence type="ECO:0000256" key="1">
    <source>
        <dbReference type="SAM" id="MobiDB-lite"/>
    </source>
</evidence>
<reference evidence="3 4" key="2">
    <citation type="submission" date="2018-07" db="EMBL/GenBank/DDBJ databases">
        <title>Annotation of Aphanomyces astaci genome assembly.</title>
        <authorList>
            <person name="Studholme D.J."/>
        </authorList>
    </citation>
    <scope>NUCLEOTIDE SEQUENCE [LARGE SCALE GENOMIC DNA]</scope>
    <source>
        <strain evidence="3">Pc</strain>
    </source>
</reference>
<evidence type="ECO:0000313" key="2">
    <source>
        <dbReference type="EMBL" id="ETV70661.1"/>
    </source>
</evidence>
<proteinExistence type="predicted"/>
<feature type="compositionally biased region" description="Low complexity" evidence="1">
    <location>
        <begin position="104"/>
        <end position="116"/>
    </location>
</feature>
<dbReference type="RefSeq" id="XP_009839725.1">
    <property type="nucleotide sequence ID" value="XM_009841423.1"/>
</dbReference>